<keyword evidence="3 5" id="KW-0964">Secreted</keyword>
<reference evidence="7" key="1">
    <citation type="submission" date="2017-03" db="EMBL/GenBank/DDBJ databases">
        <title>Phytopthora megakarya and P. palmivora, two closely related causual agents of cacao black pod achieved similar genome size and gene model numbers by different mechanisms.</title>
        <authorList>
            <person name="Ali S."/>
            <person name="Shao J."/>
            <person name="Larry D.J."/>
            <person name="Kronmiller B."/>
            <person name="Shen D."/>
            <person name="Strem M.D."/>
            <person name="Melnick R.L."/>
            <person name="Guiltinan M.J."/>
            <person name="Tyler B.M."/>
            <person name="Meinhardt L.W."/>
            <person name="Bailey B.A."/>
        </authorList>
    </citation>
    <scope>NUCLEOTIDE SEQUENCE [LARGE SCALE GENOMIC DNA]</scope>
    <source>
        <strain evidence="7">zdho120</strain>
    </source>
</reference>
<proteinExistence type="inferred from homology"/>
<name>A0A225WS85_9STRA</name>
<accession>A0A225WS85</accession>
<comment type="domain">
    <text evidence="5">The RxLR-dEER motif acts to carry the protein into the host cell cytoplasm through binding to cell surface phosphatidylinositol-3-phosphate.</text>
</comment>
<dbReference type="EMBL" id="NBNE01000396">
    <property type="protein sequence ID" value="OWZ19820.1"/>
    <property type="molecule type" value="Genomic_DNA"/>
</dbReference>
<keyword evidence="7" id="KW-1185">Reference proteome</keyword>
<feature type="chain" id="PRO_5041019469" description="RxLR effector protein" evidence="5">
    <location>
        <begin position="23"/>
        <end position="127"/>
    </location>
</feature>
<sequence>MRSVFYVVLAVAVLTRSSFVAAFSNTDESQLLSKVIPDFATDVVIGNDSPKRFLRVTDPETVDLTPDDEERTQKFKYLRDIVDKAKEAPKKAAESVSQGAKKIKKITTATTSELEVAAALLALKKSK</sequence>
<evidence type="ECO:0000313" key="6">
    <source>
        <dbReference type="EMBL" id="OWZ19820.1"/>
    </source>
</evidence>
<comment type="caution">
    <text evidence="6">The sequence shown here is derived from an EMBL/GenBank/DDBJ whole genome shotgun (WGS) entry which is preliminary data.</text>
</comment>
<comment type="subcellular location">
    <subcellularLocation>
        <location evidence="1 5">Secreted</location>
    </subcellularLocation>
</comment>
<comment type="similarity">
    <text evidence="2 5">Belongs to the RxLR effector family.</text>
</comment>
<dbReference type="OrthoDB" id="128949at2759"/>
<evidence type="ECO:0000313" key="7">
    <source>
        <dbReference type="Proteomes" id="UP000198211"/>
    </source>
</evidence>
<comment type="function">
    <text evidence="5">Effector that suppresses plant defense responses during pathogen infection.</text>
</comment>
<feature type="signal peptide" evidence="5">
    <location>
        <begin position="1"/>
        <end position="22"/>
    </location>
</feature>
<dbReference type="InterPro" id="IPR031825">
    <property type="entry name" value="RXLR"/>
</dbReference>
<organism evidence="6 7">
    <name type="scientific">Phytophthora megakarya</name>
    <dbReference type="NCBI Taxonomy" id="4795"/>
    <lineage>
        <taxon>Eukaryota</taxon>
        <taxon>Sar</taxon>
        <taxon>Stramenopiles</taxon>
        <taxon>Oomycota</taxon>
        <taxon>Peronosporomycetes</taxon>
        <taxon>Peronosporales</taxon>
        <taxon>Peronosporaceae</taxon>
        <taxon>Phytophthora</taxon>
    </lineage>
</organism>
<keyword evidence="4 5" id="KW-0732">Signal</keyword>
<dbReference type="Proteomes" id="UP000198211">
    <property type="component" value="Unassembled WGS sequence"/>
</dbReference>
<evidence type="ECO:0000256" key="4">
    <source>
        <dbReference type="ARBA" id="ARBA00022729"/>
    </source>
</evidence>
<evidence type="ECO:0000256" key="2">
    <source>
        <dbReference type="ARBA" id="ARBA00010400"/>
    </source>
</evidence>
<evidence type="ECO:0000256" key="5">
    <source>
        <dbReference type="RuleBase" id="RU367124"/>
    </source>
</evidence>
<gene>
    <name evidence="6" type="ORF">PHMEG_0005863</name>
</gene>
<evidence type="ECO:0000256" key="3">
    <source>
        <dbReference type="ARBA" id="ARBA00022525"/>
    </source>
</evidence>
<dbReference type="Pfam" id="PF16810">
    <property type="entry name" value="RXLR"/>
    <property type="match status" value="1"/>
</dbReference>
<evidence type="ECO:0000256" key="1">
    <source>
        <dbReference type="ARBA" id="ARBA00004613"/>
    </source>
</evidence>
<protein>
    <recommendedName>
        <fullName evidence="5">RxLR effector protein</fullName>
    </recommendedName>
</protein>
<dbReference type="GO" id="GO:0005576">
    <property type="term" value="C:extracellular region"/>
    <property type="evidence" value="ECO:0007669"/>
    <property type="project" value="UniProtKB-SubCell"/>
</dbReference>
<dbReference type="AlphaFoldDB" id="A0A225WS85"/>